<dbReference type="SUPFAM" id="SSF46689">
    <property type="entry name" value="Homeodomain-like"/>
    <property type="match status" value="2"/>
</dbReference>
<protein>
    <recommendedName>
        <fullName evidence="11">AraC family transcriptional regulator</fullName>
    </recommendedName>
</protein>
<keyword evidence="6" id="KW-0238">DNA-binding</keyword>
<evidence type="ECO:0000313" key="10">
    <source>
        <dbReference type="EMBL" id="ANY70931.1"/>
    </source>
</evidence>
<evidence type="ECO:0000256" key="4">
    <source>
        <dbReference type="ARBA" id="ARBA00022729"/>
    </source>
</evidence>
<evidence type="ECO:0000259" key="8">
    <source>
        <dbReference type="PROSITE" id="PS01124"/>
    </source>
</evidence>
<keyword evidence="4" id="KW-0732">Signal</keyword>
<dbReference type="Pfam" id="PF12833">
    <property type="entry name" value="HTH_18"/>
    <property type="match status" value="1"/>
</dbReference>
<dbReference type="InterPro" id="IPR020449">
    <property type="entry name" value="Tscrpt_reg_AraC-type_HTH"/>
</dbReference>
<dbReference type="PROSITE" id="PS50983">
    <property type="entry name" value="FE_B12_PBP"/>
    <property type="match status" value="1"/>
</dbReference>
<dbReference type="InterPro" id="IPR002491">
    <property type="entry name" value="ABC_transptr_periplasmic_BD"/>
</dbReference>
<feature type="domain" description="HTH araC/xylS-type" evidence="8">
    <location>
        <begin position="160"/>
        <end position="258"/>
    </location>
</feature>
<evidence type="ECO:0000256" key="7">
    <source>
        <dbReference type="ARBA" id="ARBA00023163"/>
    </source>
</evidence>
<comment type="similarity">
    <text evidence="2">Belongs to the bacterial solute-binding protein 8 family.</text>
</comment>
<sequence length="639" mass="71809">MDVRHFSMKHGEELRSYLFPSSVFLYAIRGEALVLLDGIEHSAKRFQLWHGGKGTCLDIFPTEAEFEYYLIFYRATIPSTGRGEILHLMERYNPFQLQYSVAPLRSAVLFDKVDNMLKEWQNSRTLEKFHVKTLFYQFVYELLWQLEHQQIGMKRPNLSAQAIRYIQEHYREPLTRESIAQIFHYSVPYVSRQFRQETGISIIDYVIRERVSKAMEYLRKTDMTVQEASASVGYDDVSYFTRIFKKFTGMTPKQFQDQHKAKKAGFDYPIIRVGSSLFPSRLQRYIGSGYENHYRYKREGDLSMYRNKPAMGVTLLLCLTLLLSACSGAGSSNNGSVASPAPAAAADGNAQVQASASNGGAASAAEMVTYSAVNGDVKIPKNPQRIVIIAGAFVGHLLALGIKPVGAGEEAFNSYTEGKLDGVESIGDGIAYEKILELQPDLIIVWNDPAVLEQLNQIAPTVVVDYGVPVREQLLEFGKMTGREDQANAWITAWDKKIADYKPKVQAAVGDKTVAIFDSGSAKEFYAYGNKLGRGGEIIYGEFELKAPPIIQKEAIDSGTGWAKLSLELLPEYAGDYIFINEWTGKDNPEVVFEGSLWEQLDAVKNNRVFREEGRGFMFSDPVSLDAQLEFVVESFIGE</sequence>
<dbReference type="GO" id="GO:0003700">
    <property type="term" value="F:DNA-binding transcription factor activity"/>
    <property type="evidence" value="ECO:0007669"/>
    <property type="project" value="InterPro"/>
</dbReference>
<accession>A0A1B2DT94</accession>
<dbReference type="AlphaFoldDB" id="A0A1B2DT94"/>
<evidence type="ECO:0000256" key="2">
    <source>
        <dbReference type="ARBA" id="ARBA00008814"/>
    </source>
</evidence>
<dbReference type="GO" id="GO:1901678">
    <property type="term" value="P:iron coordination entity transport"/>
    <property type="evidence" value="ECO:0007669"/>
    <property type="project" value="UniProtKB-ARBA"/>
</dbReference>
<dbReference type="PANTHER" id="PTHR30532:SF26">
    <property type="entry name" value="IRON(3+)-HYDROXAMATE-BINDING PROTEIN FHUD"/>
    <property type="match status" value="1"/>
</dbReference>
<evidence type="ECO:0008006" key="11">
    <source>
        <dbReference type="Google" id="ProtNLM"/>
    </source>
</evidence>
<gene>
    <name evidence="10" type="ORF">BBD42_23030</name>
</gene>
<dbReference type="InterPro" id="IPR018062">
    <property type="entry name" value="HTH_AraC-typ_CS"/>
</dbReference>
<dbReference type="SMART" id="SM00342">
    <property type="entry name" value="HTH_ARAC"/>
    <property type="match status" value="1"/>
</dbReference>
<dbReference type="InterPro" id="IPR051313">
    <property type="entry name" value="Bact_iron-sidero_bind"/>
</dbReference>
<dbReference type="SUPFAM" id="SSF53807">
    <property type="entry name" value="Helical backbone' metal receptor"/>
    <property type="match status" value="1"/>
</dbReference>
<reference evidence="10" key="1">
    <citation type="submission" date="2016-08" db="EMBL/GenBank/DDBJ databases">
        <title>Complete Genome Seqeunce of Paenibacillus sp. BIHB 4019 from tea rhizoplane.</title>
        <authorList>
            <person name="Thakur R."/>
            <person name="Swarnkar M.K."/>
            <person name="Gulati A."/>
        </authorList>
    </citation>
    <scope>NUCLEOTIDE SEQUENCE [LARGE SCALE GENOMIC DNA]</scope>
    <source>
        <strain evidence="10">BIHB4019</strain>
    </source>
</reference>
<dbReference type="PRINTS" id="PR00032">
    <property type="entry name" value="HTHARAC"/>
</dbReference>
<dbReference type="PANTHER" id="PTHR30532">
    <property type="entry name" value="IRON III DICITRATE-BINDING PERIPLASMIC PROTEIN"/>
    <property type="match status" value="1"/>
</dbReference>
<dbReference type="GO" id="GO:0043565">
    <property type="term" value="F:sequence-specific DNA binding"/>
    <property type="evidence" value="ECO:0007669"/>
    <property type="project" value="InterPro"/>
</dbReference>
<keyword evidence="3" id="KW-0813">Transport</keyword>
<dbReference type="PROSITE" id="PS00041">
    <property type="entry name" value="HTH_ARAC_FAMILY_1"/>
    <property type="match status" value="1"/>
</dbReference>
<dbReference type="InterPro" id="IPR018060">
    <property type="entry name" value="HTH_AraC"/>
</dbReference>
<keyword evidence="7" id="KW-0804">Transcription</keyword>
<evidence type="ECO:0000256" key="6">
    <source>
        <dbReference type="ARBA" id="ARBA00023125"/>
    </source>
</evidence>
<dbReference type="GO" id="GO:0030288">
    <property type="term" value="C:outer membrane-bounded periplasmic space"/>
    <property type="evidence" value="ECO:0007669"/>
    <property type="project" value="TreeGrafter"/>
</dbReference>
<evidence type="ECO:0000259" key="9">
    <source>
        <dbReference type="PROSITE" id="PS50983"/>
    </source>
</evidence>
<name>A0A1B2DT94_9BACL</name>
<organism evidence="10">
    <name type="scientific">Paenibacillus sp. BIHB 4019</name>
    <dbReference type="NCBI Taxonomy" id="1870819"/>
    <lineage>
        <taxon>Bacteria</taxon>
        <taxon>Bacillati</taxon>
        <taxon>Bacillota</taxon>
        <taxon>Bacilli</taxon>
        <taxon>Bacillales</taxon>
        <taxon>Paenibacillaceae</taxon>
        <taxon>Paenibacillus</taxon>
    </lineage>
</organism>
<proteinExistence type="inferred from homology"/>
<dbReference type="InterPro" id="IPR009057">
    <property type="entry name" value="Homeodomain-like_sf"/>
</dbReference>
<keyword evidence="5" id="KW-0805">Transcription regulation</keyword>
<evidence type="ECO:0000256" key="3">
    <source>
        <dbReference type="ARBA" id="ARBA00022448"/>
    </source>
</evidence>
<dbReference type="EMBL" id="CP016808">
    <property type="protein sequence ID" value="ANY70931.1"/>
    <property type="molecule type" value="Genomic_DNA"/>
</dbReference>
<comment type="subcellular location">
    <subcellularLocation>
        <location evidence="1">Cell envelope</location>
    </subcellularLocation>
</comment>
<evidence type="ECO:0000256" key="1">
    <source>
        <dbReference type="ARBA" id="ARBA00004196"/>
    </source>
</evidence>
<feature type="domain" description="Fe/B12 periplasmic-binding" evidence="9">
    <location>
        <begin position="385"/>
        <end position="639"/>
    </location>
</feature>
<dbReference type="Pfam" id="PF01497">
    <property type="entry name" value="Peripla_BP_2"/>
    <property type="match status" value="1"/>
</dbReference>
<dbReference type="Gene3D" id="3.40.50.1980">
    <property type="entry name" value="Nitrogenase molybdenum iron protein domain"/>
    <property type="match status" value="2"/>
</dbReference>
<dbReference type="PROSITE" id="PS01124">
    <property type="entry name" value="HTH_ARAC_FAMILY_2"/>
    <property type="match status" value="1"/>
</dbReference>
<dbReference type="Gene3D" id="1.10.10.60">
    <property type="entry name" value="Homeodomain-like"/>
    <property type="match status" value="2"/>
</dbReference>
<evidence type="ECO:0000256" key="5">
    <source>
        <dbReference type="ARBA" id="ARBA00023015"/>
    </source>
</evidence>